<keyword evidence="3" id="KW-1185">Reference proteome</keyword>
<dbReference type="GeneID" id="18827285"/>
<sequence>MSPYSSQSVPSSKYFTSATVCSTVRGMVGWPWGSDSKSAPPSPPSPQPTRDTSCQKEQPIDKNATVRHAFLHERTAANFLSGHGRVSRLFEIVYDIGAHIDELTSARRSYLQAMEEMDTRLTRLARHLPRSPHGNEIFRRIRDINAAPLHKDSDISEPTPDRHESSPGSTSQSDSIPTPPSSIQPQQLHELAIPHPGISPHPNPSNHHPVTRTSGTNSPYRRGRTSCKLCSGMGHIQTECTLYYCHYCDTKAPGHFAKFCSRNPYAGIARRELSPSALAYVDTLINPTAVTTSESSPYAYTARTPTSYATVHPLILQSGQLQSKQSGVPTSTIHTSNTTPTSGPITTTQLGPTYRPLYRPKPNPRSKYNNNKYGKLALSIPPSYRHPRRTTSGNLPSSQHPQRQRSPSPEHYDAGDEYTYDDVAEYNMSGEGHPDI</sequence>
<accession>K5X1K6</accession>
<evidence type="ECO:0000313" key="2">
    <source>
        <dbReference type="EMBL" id="EKM77023.1"/>
    </source>
</evidence>
<proteinExistence type="predicted"/>
<feature type="region of interest" description="Disordered" evidence="1">
    <location>
        <begin position="32"/>
        <end position="56"/>
    </location>
</feature>
<feature type="compositionally biased region" description="Acidic residues" evidence="1">
    <location>
        <begin position="415"/>
        <end position="424"/>
    </location>
</feature>
<feature type="region of interest" description="Disordered" evidence="1">
    <location>
        <begin position="150"/>
        <end position="222"/>
    </location>
</feature>
<reference evidence="3" key="1">
    <citation type="journal article" date="2012" name="Proc. Natl. Acad. Sci. U.S.A.">
        <title>Genome sequence of the button mushroom Agaricus bisporus reveals mechanisms governing adaptation to a humic-rich ecological niche.</title>
        <authorList>
            <person name="Morin E."/>
            <person name="Kohler A."/>
            <person name="Baker A.R."/>
            <person name="Foulongne-Oriol M."/>
            <person name="Lombard V."/>
            <person name="Nagy L.G."/>
            <person name="Ohm R.A."/>
            <person name="Patyshakuliyeva A."/>
            <person name="Brun A."/>
            <person name="Aerts A.L."/>
            <person name="Bailey A.M."/>
            <person name="Billette C."/>
            <person name="Coutinho P.M."/>
            <person name="Deakin G."/>
            <person name="Doddapaneni H."/>
            <person name="Floudas D."/>
            <person name="Grimwood J."/>
            <person name="Hilden K."/>
            <person name="Kuees U."/>
            <person name="LaButti K.M."/>
            <person name="Lapidus A."/>
            <person name="Lindquist E.A."/>
            <person name="Lucas S.M."/>
            <person name="Murat C."/>
            <person name="Riley R.W."/>
            <person name="Salamov A.A."/>
            <person name="Schmutz J."/>
            <person name="Subramanian V."/>
            <person name="Woesten H.A.B."/>
            <person name="Xu J."/>
            <person name="Eastwood D.C."/>
            <person name="Foster G.D."/>
            <person name="Sonnenberg A.S."/>
            <person name="Cullen D."/>
            <person name="de Vries R.P."/>
            <person name="Lundell T."/>
            <person name="Hibbett D.S."/>
            <person name="Henrissat B."/>
            <person name="Burton K.S."/>
            <person name="Kerrigan R.W."/>
            <person name="Challen M.P."/>
            <person name="Grigoriev I.V."/>
            <person name="Martin F."/>
        </authorList>
    </citation>
    <scope>NUCLEOTIDE SEQUENCE [LARGE SCALE GENOMIC DNA]</scope>
    <source>
        <strain evidence="3">JB137-S8 / ATCC MYA-4627 / FGSC 10392</strain>
    </source>
</reference>
<feature type="compositionally biased region" description="Low complexity" evidence="1">
    <location>
        <begin position="183"/>
        <end position="196"/>
    </location>
</feature>
<dbReference type="InParanoid" id="K5X1K6"/>
<dbReference type="AlphaFoldDB" id="K5X1K6"/>
<organism evidence="2 3">
    <name type="scientific">Agaricus bisporus var. burnettii (strain JB137-S8 / ATCC MYA-4627 / FGSC 10392)</name>
    <name type="common">White button mushroom</name>
    <dbReference type="NCBI Taxonomy" id="597362"/>
    <lineage>
        <taxon>Eukaryota</taxon>
        <taxon>Fungi</taxon>
        <taxon>Dikarya</taxon>
        <taxon>Basidiomycota</taxon>
        <taxon>Agaricomycotina</taxon>
        <taxon>Agaricomycetes</taxon>
        <taxon>Agaricomycetidae</taxon>
        <taxon>Agaricales</taxon>
        <taxon>Agaricineae</taxon>
        <taxon>Agaricaceae</taxon>
        <taxon>Agaricus</taxon>
    </lineage>
</organism>
<feature type="region of interest" description="Disordered" evidence="1">
    <location>
        <begin position="320"/>
        <end position="436"/>
    </location>
</feature>
<dbReference type="EMBL" id="JH971398">
    <property type="protein sequence ID" value="EKM77023.1"/>
    <property type="molecule type" value="Genomic_DNA"/>
</dbReference>
<dbReference type="Proteomes" id="UP000008493">
    <property type="component" value="Unassembled WGS sequence"/>
</dbReference>
<name>K5X1K6_AGABU</name>
<dbReference type="HOGENOM" id="CLU_628456_0_0_1"/>
<protein>
    <submittedName>
        <fullName evidence="2">Uncharacterized protein</fullName>
    </submittedName>
</protein>
<dbReference type="KEGG" id="abp:AGABI1DRAFT130748"/>
<dbReference type="RefSeq" id="XP_007332322.1">
    <property type="nucleotide sequence ID" value="XM_007332260.1"/>
</dbReference>
<gene>
    <name evidence="2" type="ORF">AGABI1DRAFT_130748</name>
</gene>
<feature type="compositionally biased region" description="Low complexity" evidence="1">
    <location>
        <begin position="396"/>
        <end position="407"/>
    </location>
</feature>
<evidence type="ECO:0000313" key="3">
    <source>
        <dbReference type="Proteomes" id="UP000008493"/>
    </source>
</evidence>
<evidence type="ECO:0000256" key="1">
    <source>
        <dbReference type="SAM" id="MobiDB-lite"/>
    </source>
</evidence>
<feature type="compositionally biased region" description="Basic and acidic residues" evidence="1">
    <location>
        <begin position="150"/>
        <end position="165"/>
    </location>
</feature>
<feature type="compositionally biased region" description="Low complexity" evidence="1">
    <location>
        <begin position="320"/>
        <end position="348"/>
    </location>
</feature>